<sequence>MAKLMDVTLNEGLLIKVLCIDARNPHTNGHYCHINHLRRWRKCNDNLSGSYPDLFKLVSPSFTLLFCNYPSVQFMGGQLKRLEPDNCELIKNDEEVWNILLENGIATFLKKMTGYSALVSYVVTASWSKGRVQIGNTRFTISTNAIADATSLPAAGTEASGRATSPVSSPDFSQAADLLGLAKLYLDSPDSEQCDVSQPVADPISQAARSKALLDEKILVADTLHSTPLMESNPADSEFADAKGDQCRTDMVSSILSKLQRAFKVLKAWEAFTESTRNAIANDCAELIKLADLIANDSSSPRAKNA</sequence>
<dbReference type="EMBL" id="JAHRHJ020000002">
    <property type="protein sequence ID" value="KAH9327653.1"/>
    <property type="molecule type" value="Genomic_DNA"/>
</dbReference>
<name>A0AA38GSJ2_TAXCH</name>
<dbReference type="Proteomes" id="UP000824469">
    <property type="component" value="Unassembled WGS sequence"/>
</dbReference>
<feature type="non-terminal residue" evidence="1">
    <location>
        <position position="1"/>
    </location>
</feature>
<keyword evidence="2" id="KW-1185">Reference proteome</keyword>
<gene>
    <name evidence="1" type="ORF">KI387_007831</name>
</gene>
<evidence type="ECO:0000313" key="1">
    <source>
        <dbReference type="EMBL" id="KAH9327653.1"/>
    </source>
</evidence>
<comment type="caution">
    <text evidence="1">The sequence shown here is derived from an EMBL/GenBank/DDBJ whole genome shotgun (WGS) entry which is preliminary data.</text>
</comment>
<dbReference type="AlphaFoldDB" id="A0AA38GSJ2"/>
<proteinExistence type="predicted"/>
<organism evidence="1 2">
    <name type="scientific">Taxus chinensis</name>
    <name type="common">Chinese yew</name>
    <name type="synonym">Taxus wallichiana var. chinensis</name>
    <dbReference type="NCBI Taxonomy" id="29808"/>
    <lineage>
        <taxon>Eukaryota</taxon>
        <taxon>Viridiplantae</taxon>
        <taxon>Streptophyta</taxon>
        <taxon>Embryophyta</taxon>
        <taxon>Tracheophyta</taxon>
        <taxon>Spermatophyta</taxon>
        <taxon>Pinopsida</taxon>
        <taxon>Pinidae</taxon>
        <taxon>Conifers II</taxon>
        <taxon>Cupressales</taxon>
        <taxon>Taxaceae</taxon>
        <taxon>Taxus</taxon>
    </lineage>
</organism>
<protein>
    <submittedName>
        <fullName evidence="1">Uncharacterized protein</fullName>
    </submittedName>
</protein>
<accession>A0AA38GSJ2</accession>
<evidence type="ECO:0000313" key="2">
    <source>
        <dbReference type="Proteomes" id="UP000824469"/>
    </source>
</evidence>
<reference evidence="1 2" key="1">
    <citation type="journal article" date="2021" name="Nat. Plants">
        <title>The Taxus genome provides insights into paclitaxel biosynthesis.</title>
        <authorList>
            <person name="Xiong X."/>
            <person name="Gou J."/>
            <person name="Liao Q."/>
            <person name="Li Y."/>
            <person name="Zhou Q."/>
            <person name="Bi G."/>
            <person name="Li C."/>
            <person name="Du R."/>
            <person name="Wang X."/>
            <person name="Sun T."/>
            <person name="Guo L."/>
            <person name="Liang H."/>
            <person name="Lu P."/>
            <person name="Wu Y."/>
            <person name="Zhang Z."/>
            <person name="Ro D.K."/>
            <person name="Shang Y."/>
            <person name="Huang S."/>
            <person name="Yan J."/>
        </authorList>
    </citation>
    <scope>NUCLEOTIDE SEQUENCE [LARGE SCALE GENOMIC DNA]</scope>
    <source>
        <strain evidence="1">Ta-2019</strain>
    </source>
</reference>